<dbReference type="SUPFAM" id="SSF51445">
    <property type="entry name" value="(Trans)glycosidases"/>
    <property type="match status" value="1"/>
</dbReference>
<proteinExistence type="predicted"/>
<dbReference type="InterPro" id="IPR017853">
    <property type="entry name" value="GH"/>
</dbReference>
<dbReference type="OrthoDB" id="9773531at2"/>
<comment type="caution">
    <text evidence="1">The sequence shown here is derived from an EMBL/GenBank/DDBJ whole genome shotgun (WGS) entry which is preliminary data.</text>
</comment>
<reference evidence="1 2" key="1">
    <citation type="submission" date="2018-05" db="EMBL/GenBank/DDBJ databases">
        <title>Genomic Encyclopedia of Type Strains, Phase IV (KMG-IV): sequencing the most valuable type-strain genomes for metagenomic binning, comparative biology and taxonomic classification.</title>
        <authorList>
            <person name="Goeker M."/>
        </authorList>
    </citation>
    <scope>NUCLEOTIDE SEQUENCE [LARGE SCALE GENOMIC DNA]</scope>
    <source>
        <strain evidence="1 2">DSM 22440</strain>
    </source>
</reference>
<dbReference type="CDD" id="cd19606">
    <property type="entry name" value="GH113-like"/>
    <property type="match status" value="1"/>
</dbReference>
<evidence type="ECO:0000313" key="2">
    <source>
        <dbReference type="Proteomes" id="UP000247922"/>
    </source>
</evidence>
<dbReference type="EMBL" id="QJJR01000003">
    <property type="protein sequence ID" value="PXW92209.1"/>
    <property type="molecule type" value="Genomic_DNA"/>
</dbReference>
<dbReference type="Pfam" id="PF22612">
    <property type="entry name" value="GH113"/>
    <property type="match status" value="1"/>
</dbReference>
<gene>
    <name evidence="1" type="ORF">DES38_103228</name>
</gene>
<dbReference type="Proteomes" id="UP000247922">
    <property type="component" value="Unassembled WGS sequence"/>
</dbReference>
<evidence type="ECO:0008006" key="3">
    <source>
        <dbReference type="Google" id="ProtNLM"/>
    </source>
</evidence>
<sequence>MVDYIKGFTFGWDAERGDFLTEKAKWSLVQMKERTGSDTVIFALSAQQKTAQATVVDYTGLHMVSDEELIMMIQFAQSLGLRVILKPTVNCQDGTWRAHINFFDVDVVCEPKWSDWFHSYTAYQVHYAKIAEETQCDMLIVGCEMVQSERRADEWRAVIAAVKEYYQGLVSYNTDKYQEDHTPFWDAVDVISSSGYYPIGDWERQLDRIEAVVKRFNKPFFFAEAGCPSREGSGQIPNDWGHIGTVDLAEQSAFYQEMFNAVKSRPFVRGFGLWDWDACLYEKDSAATNDGYGVYNKPAEKIIHNFYQTMTCVGPNESL</sequence>
<accession>A0A2V3WCB2</accession>
<dbReference type="RefSeq" id="WP_110250833.1">
    <property type="nucleotide sequence ID" value="NZ_QJJR01000003.1"/>
</dbReference>
<organism evidence="1 2">
    <name type="scientific">Streptohalobacillus salinus</name>
    <dbReference type="NCBI Taxonomy" id="621096"/>
    <lineage>
        <taxon>Bacteria</taxon>
        <taxon>Bacillati</taxon>
        <taxon>Bacillota</taxon>
        <taxon>Bacilli</taxon>
        <taxon>Bacillales</taxon>
        <taxon>Bacillaceae</taxon>
        <taxon>Streptohalobacillus</taxon>
    </lineage>
</organism>
<dbReference type="InterPro" id="IPR055151">
    <property type="entry name" value="GH113"/>
</dbReference>
<name>A0A2V3WCB2_9BACI</name>
<dbReference type="Gene3D" id="3.20.20.80">
    <property type="entry name" value="Glycosidases"/>
    <property type="match status" value="1"/>
</dbReference>
<keyword evidence="2" id="KW-1185">Reference proteome</keyword>
<protein>
    <recommendedName>
        <fullName evidence="3">1,4-beta-xylanase</fullName>
    </recommendedName>
</protein>
<evidence type="ECO:0000313" key="1">
    <source>
        <dbReference type="EMBL" id="PXW92209.1"/>
    </source>
</evidence>
<dbReference type="AlphaFoldDB" id="A0A2V3WCB2"/>